<dbReference type="EMBL" id="FWXN01000011">
    <property type="protein sequence ID" value="SMC83388.1"/>
    <property type="molecule type" value="Genomic_DNA"/>
</dbReference>
<feature type="transmembrane region" description="Helical" evidence="1">
    <location>
        <begin position="6"/>
        <end position="28"/>
    </location>
</feature>
<keyword evidence="1" id="KW-1133">Transmembrane helix</keyword>
<dbReference type="Proteomes" id="UP000192634">
    <property type="component" value="Unassembled WGS sequence"/>
</dbReference>
<organism evidence="2 3">
    <name type="scientific">Janibacter indicus</name>
    <dbReference type="NCBI Taxonomy" id="857417"/>
    <lineage>
        <taxon>Bacteria</taxon>
        <taxon>Bacillati</taxon>
        <taxon>Actinomycetota</taxon>
        <taxon>Actinomycetes</taxon>
        <taxon>Micrococcales</taxon>
        <taxon>Intrasporangiaceae</taxon>
        <taxon>Janibacter</taxon>
    </lineage>
</organism>
<proteinExistence type="predicted"/>
<evidence type="ECO:0000313" key="2">
    <source>
        <dbReference type="EMBL" id="SMC83388.1"/>
    </source>
</evidence>
<gene>
    <name evidence="2" type="ORF">SAMN06296429_1116</name>
</gene>
<protein>
    <recommendedName>
        <fullName evidence="4">TadE-like protein</fullName>
    </recommendedName>
</protein>
<evidence type="ECO:0000256" key="1">
    <source>
        <dbReference type="SAM" id="Phobius"/>
    </source>
</evidence>
<evidence type="ECO:0008006" key="4">
    <source>
        <dbReference type="Google" id="ProtNLM"/>
    </source>
</evidence>
<keyword evidence="1" id="KW-0472">Membrane</keyword>
<keyword evidence="1" id="KW-0812">Transmembrane</keyword>
<accession>A0A1W2CFF2</accession>
<dbReference type="AlphaFoldDB" id="A0A1W2CFF2"/>
<reference evidence="2 3" key="1">
    <citation type="submission" date="2017-04" db="EMBL/GenBank/DDBJ databases">
        <authorList>
            <person name="Afonso C.L."/>
            <person name="Miller P.J."/>
            <person name="Scott M.A."/>
            <person name="Spackman E."/>
            <person name="Goraichik I."/>
            <person name="Dimitrov K.M."/>
            <person name="Suarez D.L."/>
            <person name="Swayne D.E."/>
        </authorList>
    </citation>
    <scope>NUCLEOTIDE SEQUENCE [LARGE SCALE GENOMIC DNA]</scope>
    <source>
        <strain evidence="2 3">CGMCC 1.12511</strain>
    </source>
</reference>
<evidence type="ECO:0000313" key="3">
    <source>
        <dbReference type="Proteomes" id="UP000192634"/>
    </source>
</evidence>
<name>A0A1W2CFF2_9MICO</name>
<sequence>MTLEGAVLAPVIIFATMVIVQAAAYFMANTSATNAAQIAVESARVQGAADADGVTAGRRYLSGVSAMEDADLRVSRSATTVTATVTAPAPSIVPLVPMPDVRAEINAPVERVTQP</sequence>